<keyword evidence="7 15" id="KW-0548">Nucleotidyltransferase</keyword>
<comment type="function">
    <text evidence="1">Catalyzes the phosphorylation of riboflavin to FMN followed by the adenylation of FMN to FAD.</text>
</comment>
<comment type="catalytic activity">
    <reaction evidence="13 15">
        <text>riboflavin + ATP = FMN + ADP + H(+)</text>
        <dbReference type="Rhea" id="RHEA:14357"/>
        <dbReference type="ChEBI" id="CHEBI:15378"/>
        <dbReference type="ChEBI" id="CHEBI:30616"/>
        <dbReference type="ChEBI" id="CHEBI:57986"/>
        <dbReference type="ChEBI" id="CHEBI:58210"/>
        <dbReference type="ChEBI" id="CHEBI:456216"/>
        <dbReference type="EC" id="2.7.1.26"/>
    </reaction>
</comment>
<dbReference type="GO" id="GO:0005524">
    <property type="term" value="F:ATP binding"/>
    <property type="evidence" value="ECO:0007669"/>
    <property type="project" value="UniProtKB-UniRule"/>
</dbReference>
<evidence type="ECO:0000256" key="15">
    <source>
        <dbReference type="PIRNR" id="PIRNR004491"/>
    </source>
</evidence>
<dbReference type="InterPro" id="IPR015865">
    <property type="entry name" value="Riboflavin_kinase_bac/euk"/>
</dbReference>
<dbReference type="GO" id="GO:0006747">
    <property type="term" value="P:FAD biosynthetic process"/>
    <property type="evidence" value="ECO:0007669"/>
    <property type="project" value="UniProtKB-UniRule"/>
</dbReference>
<evidence type="ECO:0000256" key="13">
    <source>
        <dbReference type="ARBA" id="ARBA00047880"/>
    </source>
</evidence>
<dbReference type="EMBL" id="FQ670179">
    <property type="protein sequence ID" value="CBY83214.1"/>
    <property type="molecule type" value="Genomic_DNA"/>
</dbReference>
<reference evidence="17 18" key="1">
    <citation type="journal article" date="2011" name="Genome Biol. Evol.">
        <title>Comparative whole genome sequence analysis of the carcinogenic bacterial model pathogen Helicobacter felis.</title>
        <authorList>
            <person name="Arnold I.C."/>
            <person name="Zigova Z."/>
            <person name="Holden M."/>
            <person name="Lawley T.D."/>
            <person name="Rad R."/>
            <person name="Dougan G."/>
            <person name="Falkow S."/>
            <person name="Bentley S.D."/>
            <person name="Muller A."/>
        </authorList>
    </citation>
    <scope>NUCLEOTIDE SEQUENCE [LARGE SCALE GENOMIC DNA]</scope>
    <source>
        <strain evidence="18">ATCC 49179 / CCUG 28539 / NCTC 12436 / CS1</strain>
    </source>
</reference>
<comment type="similarity">
    <text evidence="15">Belongs to the ribF family.</text>
</comment>
<evidence type="ECO:0000256" key="3">
    <source>
        <dbReference type="ARBA" id="ARBA00005201"/>
    </source>
</evidence>
<keyword evidence="9 15" id="KW-0418">Kinase</keyword>
<keyword evidence="11 15" id="KW-0067">ATP-binding</keyword>
<comment type="pathway">
    <text evidence="2 15">Cofactor biosynthesis; FAD biosynthesis; FAD from FMN: step 1/1.</text>
</comment>
<evidence type="ECO:0000256" key="4">
    <source>
        <dbReference type="ARBA" id="ARBA00022630"/>
    </source>
</evidence>
<evidence type="ECO:0000256" key="7">
    <source>
        <dbReference type="ARBA" id="ARBA00022695"/>
    </source>
</evidence>
<dbReference type="SUPFAM" id="SSF82114">
    <property type="entry name" value="Riboflavin kinase-like"/>
    <property type="match status" value="1"/>
</dbReference>
<keyword evidence="6 15" id="KW-0808">Transferase</keyword>
<name>E7A8T3_HELFC</name>
<dbReference type="PANTHER" id="PTHR22749:SF6">
    <property type="entry name" value="RIBOFLAVIN KINASE"/>
    <property type="match status" value="1"/>
</dbReference>
<evidence type="ECO:0000256" key="5">
    <source>
        <dbReference type="ARBA" id="ARBA00022643"/>
    </source>
</evidence>
<gene>
    <name evidence="17" type="primary">ribF</name>
    <name evidence="17" type="ordered locus">Hfelis_11300</name>
</gene>
<dbReference type="SUPFAM" id="SSF52374">
    <property type="entry name" value="Nucleotidylyl transferase"/>
    <property type="match status" value="1"/>
</dbReference>
<keyword evidence="12" id="KW-0511">Multifunctional enzyme</keyword>
<dbReference type="EC" id="2.7.7.2" evidence="15"/>
<dbReference type="NCBIfam" id="NF004162">
    <property type="entry name" value="PRK05627.1-5"/>
    <property type="match status" value="1"/>
</dbReference>
<evidence type="ECO:0000256" key="12">
    <source>
        <dbReference type="ARBA" id="ARBA00023268"/>
    </source>
</evidence>
<dbReference type="KEGG" id="hfe:HFELIS_11300"/>
<comment type="catalytic activity">
    <reaction evidence="14 15">
        <text>FMN + ATP + H(+) = FAD + diphosphate</text>
        <dbReference type="Rhea" id="RHEA:17237"/>
        <dbReference type="ChEBI" id="CHEBI:15378"/>
        <dbReference type="ChEBI" id="CHEBI:30616"/>
        <dbReference type="ChEBI" id="CHEBI:33019"/>
        <dbReference type="ChEBI" id="CHEBI:57692"/>
        <dbReference type="ChEBI" id="CHEBI:58210"/>
        <dbReference type="EC" id="2.7.7.2"/>
    </reaction>
</comment>
<dbReference type="NCBIfam" id="TIGR00083">
    <property type="entry name" value="ribF"/>
    <property type="match status" value="1"/>
</dbReference>
<comment type="pathway">
    <text evidence="3 15">Cofactor biosynthesis; FMN biosynthesis; FMN from riboflavin (ATP route): step 1/1.</text>
</comment>
<dbReference type="InterPro" id="IPR023465">
    <property type="entry name" value="Riboflavin_kinase_dom_sf"/>
</dbReference>
<dbReference type="GO" id="GO:0009231">
    <property type="term" value="P:riboflavin biosynthetic process"/>
    <property type="evidence" value="ECO:0007669"/>
    <property type="project" value="InterPro"/>
</dbReference>
<sequence length="291" mass="32803">MQNFLSTLNNKDLLSLAIGKFDGVHLAHQRLLSALYPQAGVLVVDRFEPPKALTPLRERACLLASYAQNLYFLPLEQARHISARDFIALLTQKFPRLQKIVVGYDFKCAQGRSMGIEELRAMLSPQIHLEVITEIKIKGISLHSYHIKTCIERGDVLLARKFLGRPFALQGVVIPGQHLGHEHLYPTLNINTHSLQTQLLPCAGVYATDVLLDQKRVRAVSFLGHRLSTDGQMAFETHILDQEITTPPPSLRVLFLKKIRDNRHFTHLAELKAQISQDIAQARALDSEQVC</sequence>
<evidence type="ECO:0000256" key="6">
    <source>
        <dbReference type="ARBA" id="ARBA00022679"/>
    </source>
</evidence>
<dbReference type="GeneID" id="36134255"/>
<dbReference type="RefSeq" id="WP_013469578.1">
    <property type="nucleotide sequence ID" value="NC_014810.2"/>
</dbReference>
<evidence type="ECO:0000256" key="10">
    <source>
        <dbReference type="ARBA" id="ARBA00022827"/>
    </source>
</evidence>
<dbReference type="SMART" id="SM00904">
    <property type="entry name" value="Flavokinase"/>
    <property type="match status" value="1"/>
</dbReference>
<evidence type="ECO:0000256" key="2">
    <source>
        <dbReference type="ARBA" id="ARBA00004726"/>
    </source>
</evidence>
<feature type="domain" description="Riboflavin kinase" evidence="16">
    <location>
        <begin position="162"/>
        <end position="286"/>
    </location>
</feature>
<dbReference type="Pfam" id="PF01687">
    <property type="entry name" value="Flavokinase"/>
    <property type="match status" value="1"/>
</dbReference>
<dbReference type="Gene3D" id="3.40.50.620">
    <property type="entry name" value="HUPs"/>
    <property type="match status" value="1"/>
</dbReference>
<keyword evidence="5 15" id="KW-0288">FMN</keyword>
<accession>E7A8T3</accession>
<dbReference type="InterPro" id="IPR014729">
    <property type="entry name" value="Rossmann-like_a/b/a_fold"/>
</dbReference>
<dbReference type="Pfam" id="PF06574">
    <property type="entry name" value="FAD_syn"/>
    <property type="match status" value="1"/>
</dbReference>
<dbReference type="PANTHER" id="PTHR22749">
    <property type="entry name" value="RIBOFLAVIN KINASE/FMN ADENYLYLTRANSFERASE"/>
    <property type="match status" value="1"/>
</dbReference>
<dbReference type="AlphaFoldDB" id="E7A8T3"/>
<dbReference type="Proteomes" id="UP000007934">
    <property type="component" value="Chromosome"/>
</dbReference>
<dbReference type="Gene3D" id="2.40.30.30">
    <property type="entry name" value="Riboflavin kinase-like"/>
    <property type="match status" value="1"/>
</dbReference>
<dbReference type="GO" id="GO:0008531">
    <property type="term" value="F:riboflavin kinase activity"/>
    <property type="evidence" value="ECO:0007669"/>
    <property type="project" value="UniProtKB-UniRule"/>
</dbReference>
<evidence type="ECO:0000256" key="8">
    <source>
        <dbReference type="ARBA" id="ARBA00022741"/>
    </source>
</evidence>
<organism evidence="17 18">
    <name type="scientific">Helicobacter felis (strain ATCC 49179 / CCUG 28539 / NCTC 12436 / CS1)</name>
    <dbReference type="NCBI Taxonomy" id="936155"/>
    <lineage>
        <taxon>Bacteria</taxon>
        <taxon>Pseudomonadati</taxon>
        <taxon>Campylobacterota</taxon>
        <taxon>Epsilonproteobacteria</taxon>
        <taxon>Campylobacterales</taxon>
        <taxon>Helicobacteraceae</taxon>
        <taxon>Helicobacter</taxon>
    </lineage>
</organism>
<evidence type="ECO:0000256" key="1">
    <source>
        <dbReference type="ARBA" id="ARBA00002121"/>
    </source>
</evidence>
<dbReference type="InterPro" id="IPR015864">
    <property type="entry name" value="FAD_synthase"/>
</dbReference>
<evidence type="ECO:0000259" key="16">
    <source>
        <dbReference type="SMART" id="SM00904"/>
    </source>
</evidence>
<protein>
    <recommendedName>
        <fullName evidence="15">Riboflavin biosynthesis protein</fullName>
    </recommendedName>
    <domain>
        <recommendedName>
            <fullName evidence="15">Riboflavin kinase</fullName>
            <ecNumber evidence="15">2.7.1.26</ecNumber>
        </recommendedName>
        <alternativeName>
            <fullName evidence="15">Flavokinase</fullName>
        </alternativeName>
    </domain>
    <domain>
        <recommendedName>
            <fullName evidence="15">FMN adenylyltransferase</fullName>
            <ecNumber evidence="15">2.7.7.2</ecNumber>
        </recommendedName>
        <alternativeName>
            <fullName evidence="15">FAD pyrophosphorylase</fullName>
        </alternativeName>
        <alternativeName>
            <fullName evidence="15">FAD synthase</fullName>
        </alternativeName>
    </domain>
</protein>
<dbReference type="HOGENOM" id="CLU_048437_0_2_7"/>
<dbReference type="InterPro" id="IPR023468">
    <property type="entry name" value="Riboflavin_kinase"/>
</dbReference>
<dbReference type="EC" id="2.7.1.26" evidence="15"/>
<keyword evidence="4 15" id="KW-0285">Flavoprotein</keyword>
<keyword evidence="18" id="KW-1185">Reference proteome</keyword>
<evidence type="ECO:0000256" key="14">
    <source>
        <dbReference type="ARBA" id="ARBA00049494"/>
    </source>
</evidence>
<dbReference type="PIRSF" id="PIRSF004491">
    <property type="entry name" value="FAD_Synth"/>
    <property type="match status" value="1"/>
</dbReference>
<keyword evidence="10 15" id="KW-0274">FAD</keyword>
<dbReference type="GO" id="GO:0003919">
    <property type="term" value="F:FMN adenylyltransferase activity"/>
    <property type="evidence" value="ECO:0007669"/>
    <property type="project" value="UniProtKB-UniRule"/>
</dbReference>
<evidence type="ECO:0000256" key="11">
    <source>
        <dbReference type="ARBA" id="ARBA00022840"/>
    </source>
</evidence>
<evidence type="ECO:0000313" key="17">
    <source>
        <dbReference type="EMBL" id="CBY83214.1"/>
    </source>
</evidence>
<dbReference type="GO" id="GO:0009398">
    <property type="term" value="P:FMN biosynthetic process"/>
    <property type="evidence" value="ECO:0007669"/>
    <property type="project" value="UniProtKB-UniRule"/>
</dbReference>
<evidence type="ECO:0000313" key="18">
    <source>
        <dbReference type="Proteomes" id="UP000007934"/>
    </source>
</evidence>
<dbReference type="OrthoDB" id="9803667at2"/>
<dbReference type="UniPathway" id="UPA00277">
    <property type="reaction ID" value="UER00407"/>
</dbReference>
<proteinExistence type="inferred from homology"/>
<dbReference type="STRING" id="936155.HFELIS_11300"/>
<dbReference type="eggNOG" id="COG0196">
    <property type="taxonomic scope" value="Bacteria"/>
</dbReference>
<keyword evidence="8 15" id="KW-0547">Nucleotide-binding</keyword>
<dbReference type="InterPro" id="IPR002606">
    <property type="entry name" value="Riboflavin_kinase_bac"/>
</dbReference>
<evidence type="ECO:0000256" key="9">
    <source>
        <dbReference type="ARBA" id="ARBA00022777"/>
    </source>
</evidence>
<dbReference type="UniPathway" id="UPA00276">
    <property type="reaction ID" value="UER00406"/>
</dbReference>